<keyword evidence="3" id="KW-1185">Reference proteome</keyword>
<feature type="compositionally biased region" description="Low complexity" evidence="1">
    <location>
        <begin position="48"/>
        <end position="69"/>
    </location>
</feature>
<dbReference type="InParanoid" id="B8M568"/>
<protein>
    <submittedName>
        <fullName evidence="2">Uncharacterized protein</fullName>
    </submittedName>
</protein>
<feature type="compositionally biased region" description="Polar residues" evidence="1">
    <location>
        <begin position="328"/>
        <end position="342"/>
    </location>
</feature>
<feature type="compositionally biased region" description="Polar residues" evidence="1">
    <location>
        <begin position="275"/>
        <end position="286"/>
    </location>
</feature>
<evidence type="ECO:0000313" key="3">
    <source>
        <dbReference type="Proteomes" id="UP000001745"/>
    </source>
</evidence>
<proteinExistence type="predicted"/>
<feature type="region of interest" description="Disordered" evidence="1">
    <location>
        <begin position="46"/>
        <end position="94"/>
    </location>
</feature>
<sequence length="429" mass="46689">MSATLRFPFQASLDGSSLVETDGCLYYGLDISHGIVAAELPAQGLLTPDSSSSESDPEPGLGLGLNLDGDGCEKRGQNQQLDTNGMSHPPRWDSLRDTQAEESFTPRPAPIPMHPHRIYTSDQQRFAREHEMTATEVEEEENNMICESPSTSTLTNPLEETLTLTETERTIRLPVPLTNQLPRYYATPLIKDDPLSTPVAIYGLEKPSDHIPKKKAPAVLRQRNSNPSAAQARPSSRHLHPPSPLSSTVSLNDRVEEQRRPSTSSTRRLSMFLGRTSNPNGLPSTGVSRPAIGSISSSGSSATTSTMRSAVTTASEASTASSIPTPTFTQSPTTLDGNQKPASPSPLDHNTLRRKTTPINPNEPTPISRQTSRRNTIFNFSKPKILPMMYHRSGIQSSDNLSTIRAVTNDQTIFAIFAIVVETDTFFAG</sequence>
<feature type="compositionally biased region" description="Polar residues" evidence="1">
    <location>
        <begin position="77"/>
        <end position="86"/>
    </location>
</feature>
<gene>
    <name evidence="2" type="ORF">TSTA_029500</name>
</gene>
<dbReference type="HOGENOM" id="CLU_639650_0_0_1"/>
<dbReference type="GeneID" id="8106517"/>
<organism evidence="2 3">
    <name type="scientific">Talaromyces stipitatus (strain ATCC 10500 / CBS 375.48 / QM 6759 / NRRL 1006)</name>
    <name type="common">Penicillium stipitatum</name>
    <dbReference type="NCBI Taxonomy" id="441959"/>
    <lineage>
        <taxon>Eukaryota</taxon>
        <taxon>Fungi</taxon>
        <taxon>Dikarya</taxon>
        <taxon>Ascomycota</taxon>
        <taxon>Pezizomycotina</taxon>
        <taxon>Eurotiomycetes</taxon>
        <taxon>Eurotiomycetidae</taxon>
        <taxon>Eurotiales</taxon>
        <taxon>Trichocomaceae</taxon>
        <taxon>Talaromyces</taxon>
        <taxon>Talaromyces sect. Talaromyces</taxon>
    </lineage>
</organism>
<reference evidence="3" key="1">
    <citation type="journal article" date="2015" name="Genome Announc.">
        <title>Genome sequence of the AIDS-associated pathogen Penicillium marneffei (ATCC18224) and its near taxonomic relative Talaromyces stipitatus (ATCC10500).</title>
        <authorList>
            <person name="Nierman W.C."/>
            <person name="Fedorova-Abrams N.D."/>
            <person name="Andrianopoulos A."/>
        </authorList>
    </citation>
    <scope>NUCLEOTIDE SEQUENCE [LARGE SCALE GENOMIC DNA]</scope>
    <source>
        <strain evidence="3">ATCC 10500 / CBS 375.48 / QM 6759 / NRRL 1006</strain>
    </source>
</reference>
<dbReference type="RefSeq" id="XP_002480108.1">
    <property type="nucleotide sequence ID" value="XM_002480063.1"/>
</dbReference>
<feature type="compositionally biased region" description="Low complexity" evidence="1">
    <location>
        <begin position="287"/>
        <end position="327"/>
    </location>
</feature>
<accession>B8M568</accession>
<evidence type="ECO:0000313" key="2">
    <source>
        <dbReference type="EMBL" id="EED19674.1"/>
    </source>
</evidence>
<feature type="compositionally biased region" description="Low complexity" evidence="1">
    <location>
        <begin position="261"/>
        <end position="270"/>
    </location>
</feature>
<feature type="region of interest" description="Disordered" evidence="1">
    <location>
        <begin position="206"/>
        <end position="373"/>
    </location>
</feature>
<dbReference type="EMBL" id="EQ962654">
    <property type="protein sequence ID" value="EED19674.1"/>
    <property type="molecule type" value="Genomic_DNA"/>
</dbReference>
<dbReference type="Proteomes" id="UP000001745">
    <property type="component" value="Unassembled WGS sequence"/>
</dbReference>
<dbReference type="PhylomeDB" id="B8M568"/>
<dbReference type="VEuPathDB" id="FungiDB:TSTA_029500"/>
<feature type="compositionally biased region" description="Low complexity" evidence="1">
    <location>
        <begin position="357"/>
        <end position="367"/>
    </location>
</feature>
<evidence type="ECO:0000256" key="1">
    <source>
        <dbReference type="SAM" id="MobiDB-lite"/>
    </source>
</evidence>
<dbReference type="AlphaFoldDB" id="B8M568"/>
<dbReference type="OrthoDB" id="4227585at2759"/>
<name>B8M568_TALSN</name>